<dbReference type="GeneID" id="54455695"/>
<dbReference type="PROSITE" id="PS00028">
    <property type="entry name" value="ZINC_FINGER_C2H2_1"/>
    <property type="match status" value="1"/>
</dbReference>
<evidence type="ECO:0000313" key="4">
    <source>
        <dbReference type="RefSeq" id="XP_033575427.1"/>
    </source>
</evidence>
<dbReference type="InterPro" id="IPR013087">
    <property type="entry name" value="Znf_C2H2_type"/>
</dbReference>
<organism evidence="2">
    <name type="scientific">Mytilinidion resinicola</name>
    <dbReference type="NCBI Taxonomy" id="574789"/>
    <lineage>
        <taxon>Eukaryota</taxon>
        <taxon>Fungi</taxon>
        <taxon>Dikarya</taxon>
        <taxon>Ascomycota</taxon>
        <taxon>Pezizomycotina</taxon>
        <taxon>Dothideomycetes</taxon>
        <taxon>Pleosporomycetidae</taxon>
        <taxon>Mytilinidiales</taxon>
        <taxon>Mytilinidiaceae</taxon>
        <taxon>Mytilinidion</taxon>
    </lineage>
</organism>
<dbReference type="OrthoDB" id="10056939at2759"/>
<dbReference type="EMBL" id="MU003703">
    <property type="protein sequence ID" value="KAF2808463.1"/>
    <property type="molecule type" value="Genomic_DNA"/>
</dbReference>
<feature type="non-terminal residue" evidence="2">
    <location>
        <position position="1"/>
    </location>
</feature>
<reference evidence="4" key="3">
    <citation type="submission" date="2025-04" db="UniProtKB">
        <authorList>
            <consortium name="RefSeq"/>
        </authorList>
    </citation>
    <scope>IDENTIFICATION</scope>
    <source>
        <strain evidence="4">CBS 304.34</strain>
    </source>
</reference>
<evidence type="ECO:0000259" key="1">
    <source>
        <dbReference type="PROSITE" id="PS00028"/>
    </source>
</evidence>
<reference evidence="2 4" key="1">
    <citation type="journal article" date="2020" name="Stud. Mycol.">
        <title>101 Dothideomycetes genomes: a test case for predicting lifestyles and emergence of pathogens.</title>
        <authorList>
            <person name="Haridas S."/>
            <person name="Albert R."/>
            <person name="Binder M."/>
            <person name="Bloem J."/>
            <person name="Labutti K."/>
            <person name="Salamov A."/>
            <person name="Andreopoulos B."/>
            <person name="Baker S."/>
            <person name="Barry K."/>
            <person name="Bills G."/>
            <person name="Bluhm B."/>
            <person name="Cannon C."/>
            <person name="Castanera R."/>
            <person name="Culley D."/>
            <person name="Daum C."/>
            <person name="Ezra D."/>
            <person name="Gonzalez J."/>
            <person name="Henrissat B."/>
            <person name="Kuo A."/>
            <person name="Liang C."/>
            <person name="Lipzen A."/>
            <person name="Lutzoni F."/>
            <person name="Magnuson J."/>
            <person name="Mondo S."/>
            <person name="Nolan M."/>
            <person name="Ohm R."/>
            <person name="Pangilinan J."/>
            <person name="Park H.-J."/>
            <person name="Ramirez L."/>
            <person name="Alfaro M."/>
            <person name="Sun H."/>
            <person name="Tritt A."/>
            <person name="Yoshinaga Y."/>
            <person name="Zwiers L.-H."/>
            <person name="Turgeon B."/>
            <person name="Goodwin S."/>
            <person name="Spatafora J."/>
            <person name="Crous P."/>
            <person name="Grigoriev I."/>
        </authorList>
    </citation>
    <scope>NUCLEOTIDE SEQUENCE</scope>
    <source>
        <strain evidence="2 4">CBS 304.34</strain>
    </source>
</reference>
<dbReference type="RefSeq" id="XP_033575427.1">
    <property type="nucleotide sequence ID" value="XM_033714802.1"/>
</dbReference>
<evidence type="ECO:0000313" key="2">
    <source>
        <dbReference type="EMBL" id="KAF2808463.1"/>
    </source>
</evidence>
<sequence>KTPPPSQKETSPPNDHLPQEIRRSIEQYIAMCGRQRAFHRDLSGDEYAYECIAKCGYRTNSRDHWKLHEETHQPQEFYICGICKDKSGEEKYVVFGRRKELLFHIRHEHPDQDAEGIVKQSKQDYVAGFKRNCEFCGDLFITWDSRNEHILAHFD</sequence>
<accession>A0A6A6YIW6</accession>
<reference evidence="4" key="2">
    <citation type="submission" date="2020-04" db="EMBL/GenBank/DDBJ databases">
        <authorList>
            <consortium name="NCBI Genome Project"/>
        </authorList>
    </citation>
    <scope>NUCLEOTIDE SEQUENCE</scope>
    <source>
        <strain evidence="4">CBS 304.34</strain>
    </source>
</reference>
<feature type="non-terminal residue" evidence="2">
    <location>
        <position position="155"/>
    </location>
</feature>
<evidence type="ECO:0000313" key="3">
    <source>
        <dbReference type="Proteomes" id="UP000504636"/>
    </source>
</evidence>
<dbReference type="Proteomes" id="UP000504636">
    <property type="component" value="Unplaced"/>
</dbReference>
<keyword evidence="3" id="KW-1185">Reference proteome</keyword>
<name>A0A6A6YIW6_9PEZI</name>
<dbReference type="SMART" id="SM00355">
    <property type="entry name" value="ZnF_C2H2"/>
    <property type="match status" value="3"/>
</dbReference>
<protein>
    <recommendedName>
        <fullName evidence="1">C2H2-type domain-containing protein</fullName>
    </recommendedName>
</protein>
<feature type="domain" description="C2H2-type" evidence="1">
    <location>
        <begin position="133"/>
        <end position="153"/>
    </location>
</feature>
<dbReference type="AlphaFoldDB" id="A0A6A6YIW6"/>
<dbReference type="Gene3D" id="3.30.160.60">
    <property type="entry name" value="Classic Zinc Finger"/>
    <property type="match status" value="1"/>
</dbReference>
<gene>
    <name evidence="2 4" type="ORF">BDZ99DRAFT_370060</name>
</gene>
<proteinExistence type="predicted"/>